<dbReference type="CDD" id="cd02440">
    <property type="entry name" value="AdoMet_MTases"/>
    <property type="match status" value="1"/>
</dbReference>
<proteinExistence type="predicted"/>
<dbReference type="PANTHER" id="PTHR13090">
    <property type="entry name" value="ARGININE-HYDROXYLASE NDUFAF5, MITOCHONDRIAL"/>
    <property type="match status" value="1"/>
</dbReference>
<dbReference type="GO" id="GO:0032981">
    <property type="term" value="P:mitochondrial respiratory chain complex I assembly"/>
    <property type="evidence" value="ECO:0007669"/>
    <property type="project" value="TreeGrafter"/>
</dbReference>
<dbReference type="SUPFAM" id="SSF53335">
    <property type="entry name" value="S-adenosyl-L-methionine-dependent methyltransferases"/>
    <property type="match status" value="1"/>
</dbReference>
<dbReference type="VEuPathDB" id="FungiDB:BON22_5094"/>
<dbReference type="InterPro" id="IPR050602">
    <property type="entry name" value="Malonyl-ACP_OMT"/>
</dbReference>
<sequence>MGLISPSSAMLRHARYLSTKPYEVFDRQIKLLQRTNAAQNPASAQVEYLRDEVARKTIERLAFVKRTFPRVLDYGCGSGNLEKALCEDTEDANVVRERLGEITMTDSSEVMLHRWSDEEYNNKLKVKKLVVDEETMEHHELHKRPFDAVISNMALHWVNDLPGVLKKINSVLKPDGLFMASMISEDSLFELRTSLQLAESERRGGMSPRVSPLVTVNDISSLLKQNKFNLVTIDVEEIIVGYPDLFAILQDLQLMGENNANKAHTGALPRDVLTAAQAIYRTFHGDPDGTLPLTYRVLFMVGWKHAEHQPKPLDRGTGEFSLKDVLK</sequence>
<name>A0A061APX5_CYBFA</name>
<protein>
    <submittedName>
        <fullName evidence="3">CYFA0S03e05028g1_1</fullName>
    </submittedName>
</protein>
<keyword evidence="2" id="KW-0808">Transferase</keyword>
<reference evidence="3" key="1">
    <citation type="journal article" date="2014" name="Genome Announc.">
        <title>Genome sequence of the yeast Cyberlindnera fabianii (Hansenula fabianii).</title>
        <authorList>
            <person name="Freel K.C."/>
            <person name="Sarilar V."/>
            <person name="Neuveglise C."/>
            <person name="Devillers H."/>
            <person name="Friedrich A."/>
            <person name="Schacherer J."/>
        </authorList>
    </citation>
    <scope>NUCLEOTIDE SEQUENCE</scope>
    <source>
        <strain evidence="3">YJS4271</strain>
    </source>
</reference>
<dbReference type="PANTHER" id="PTHR13090:SF1">
    <property type="entry name" value="ARGININE-HYDROXYLASE NDUFAF5, MITOCHONDRIAL"/>
    <property type="match status" value="1"/>
</dbReference>
<keyword evidence="1" id="KW-0489">Methyltransferase</keyword>
<dbReference type="Gene3D" id="3.40.50.150">
    <property type="entry name" value="Vaccinia Virus protein VP39"/>
    <property type="match status" value="1"/>
</dbReference>
<dbReference type="AlphaFoldDB" id="A0A061APX5"/>
<dbReference type="Pfam" id="PF13489">
    <property type="entry name" value="Methyltransf_23"/>
    <property type="match status" value="1"/>
</dbReference>
<evidence type="ECO:0000256" key="2">
    <source>
        <dbReference type="ARBA" id="ARBA00022679"/>
    </source>
</evidence>
<evidence type="ECO:0000313" key="3">
    <source>
        <dbReference type="EMBL" id="CDR39586.1"/>
    </source>
</evidence>
<gene>
    <name evidence="3" type="ORF">CYFA0S_03e05028g</name>
</gene>
<organism evidence="3">
    <name type="scientific">Cyberlindnera fabianii</name>
    <name type="common">Yeast</name>
    <name type="synonym">Hansenula fabianii</name>
    <dbReference type="NCBI Taxonomy" id="36022"/>
    <lineage>
        <taxon>Eukaryota</taxon>
        <taxon>Fungi</taxon>
        <taxon>Dikarya</taxon>
        <taxon>Ascomycota</taxon>
        <taxon>Saccharomycotina</taxon>
        <taxon>Saccharomycetes</taxon>
        <taxon>Phaffomycetales</taxon>
        <taxon>Phaffomycetaceae</taxon>
        <taxon>Cyberlindnera</taxon>
    </lineage>
</organism>
<evidence type="ECO:0000256" key="1">
    <source>
        <dbReference type="ARBA" id="ARBA00022603"/>
    </source>
</evidence>
<dbReference type="GO" id="GO:0032259">
    <property type="term" value="P:methylation"/>
    <property type="evidence" value="ECO:0007669"/>
    <property type="project" value="UniProtKB-KW"/>
</dbReference>
<dbReference type="EMBL" id="LK052888">
    <property type="protein sequence ID" value="CDR39586.1"/>
    <property type="molecule type" value="Genomic_DNA"/>
</dbReference>
<accession>A0A061APX5</accession>
<dbReference type="InterPro" id="IPR029063">
    <property type="entry name" value="SAM-dependent_MTases_sf"/>
</dbReference>
<dbReference type="PhylomeDB" id="A0A061APX5"/>
<dbReference type="OrthoDB" id="16816at2759"/>
<dbReference type="GO" id="GO:0005739">
    <property type="term" value="C:mitochondrion"/>
    <property type="evidence" value="ECO:0007669"/>
    <property type="project" value="TreeGrafter"/>
</dbReference>
<dbReference type="GO" id="GO:0008168">
    <property type="term" value="F:methyltransferase activity"/>
    <property type="evidence" value="ECO:0007669"/>
    <property type="project" value="UniProtKB-KW"/>
</dbReference>